<dbReference type="InterPro" id="IPR058852">
    <property type="entry name" value="HTH_77"/>
</dbReference>
<dbReference type="Pfam" id="PF00196">
    <property type="entry name" value="GerE"/>
    <property type="match status" value="1"/>
</dbReference>
<dbReference type="EMBL" id="JACDUR010000007">
    <property type="protein sequence ID" value="MBA2895757.1"/>
    <property type="molecule type" value="Genomic_DNA"/>
</dbReference>
<proteinExistence type="predicted"/>
<sequence>MISEREAEVLSALGQRLTNAEIARKFHISVRTVESHVSSLLRKYGVADRRALAALAGEAGTVAPGNEQVVGLPAARSTFIGRLHEQAAVAEACKESRLVTLLGPGGVGKTRLATVVAGSLGYGGAFVDLVPVRPEFVVQAVAAALGVIERSEQPLADAVAERLGSRGSVLVLDNCEHVLDSVAGFADRILSSCPGTRVLATSRERLGVPGERVVPVAPLPLGGEASDAELLFLDRARAADPAFDAGPTVIAEICARLDGVPLAIELAAARSAALGPDGLLAALDDSLRLLSGGRGGDERHRSLRAVLAWSHELLDDEERALFHRLSVFAGAFDLDAVTALTGDRLGAVDGLARLADKSLVARDGQRWRLLETVRAFAWEQLGDERSAVRERHLEWAAGRASALESWPEGWRAGFDDVAADLRAALEVEGHEPARHRLARSLGHLAYARRFLREARDRYRQASELAPSPEEAARDLASAADIALATAAAGDAFTLYLAAADLTGGRDRTIARSRAVTTALRHGGFGFAPGTTSDDLPAIDPAPQDDPAVEAHVAAALAWRSGPENATAKLEHAERAITAALVADDPVLLSGALDALLSARARLGEVRQAYTISEERVDLIERLDRHDPRAGIEIVDAYHSASSYALATGDLPGALSIAHRSSDDDLVGSHQAILLTKLVPPLVLMGEFEQALRHGTVMWDSRAAAGSTPGHWLSMAVYAVALGCSLNDDHELARTWFDRARSLTPSRDLVAFSAFADARIAVHTRRFDQAQELVERGLAEMVPGRFERYARAAAAELAVAAGLPGAGGMLDQATGAGEGNDWAAACLLRARGRLTGDRDVLEASAAAWERIAAHFERERTLELLRT</sequence>
<dbReference type="InterPro" id="IPR000792">
    <property type="entry name" value="Tscrpt_reg_LuxR_C"/>
</dbReference>
<dbReference type="GO" id="GO:0006355">
    <property type="term" value="P:regulation of DNA-templated transcription"/>
    <property type="evidence" value="ECO:0007669"/>
    <property type="project" value="InterPro"/>
</dbReference>
<dbReference type="RefSeq" id="WP_181614460.1">
    <property type="nucleotide sequence ID" value="NZ_BAABAM010000011.1"/>
</dbReference>
<comment type="caution">
    <text evidence="2">The sequence shown here is derived from an EMBL/GenBank/DDBJ whole genome shotgun (WGS) entry which is preliminary data.</text>
</comment>
<feature type="domain" description="HTH luxR-type" evidence="1">
    <location>
        <begin position="1"/>
        <end position="60"/>
    </location>
</feature>
<dbReference type="Proteomes" id="UP000530928">
    <property type="component" value="Unassembled WGS sequence"/>
</dbReference>
<accession>A0A7W0CR75</accession>
<dbReference type="PANTHER" id="PTHR47691">
    <property type="entry name" value="REGULATOR-RELATED"/>
    <property type="match status" value="1"/>
</dbReference>
<protein>
    <submittedName>
        <fullName evidence="2">Putative ATPase/DNA-binding CsgD family transcriptional regulator</fullName>
    </submittedName>
</protein>
<dbReference type="Gene3D" id="1.10.10.10">
    <property type="entry name" value="Winged helix-like DNA-binding domain superfamily/Winged helix DNA-binding domain"/>
    <property type="match status" value="1"/>
</dbReference>
<dbReference type="PRINTS" id="PR00038">
    <property type="entry name" value="HTHLUXR"/>
</dbReference>
<dbReference type="SUPFAM" id="SSF52540">
    <property type="entry name" value="P-loop containing nucleoside triphosphate hydrolases"/>
    <property type="match status" value="1"/>
</dbReference>
<dbReference type="PANTHER" id="PTHR47691:SF3">
    <property type="entry name" value="HTH-TYPE TRANSCRIPTIONAL REGULATOR RV0890C-RELATED"/>
    <property type="match status" value="1"/>
</dbReference>
<dbReference type="CDD" id="cd06170">
    <property type="entry name" value="LuxR_C_like"/>
    <property type="match status" value="1"/>
</dbReference>
<evidence type="ECO:0000313" key="2">
    <source>
        <dbReference type="EMBL" id="MBA2895757.1"/>
    </source>
</evidence>
<dbReference type="GO" id="GO:0003677">
    <property type="term" value="F:DNA binding"/>
    <property type="evidence" value="ECO:0007669"/>
    <property type="project" value="UniProtKB-KW"/>
</dbReference>
<name>A0A7W0CR75_9ACTN</name>
<gene>
    <name evidence="2" type="ORF">HNR30_007143</name>
</gene>
<dbReference type="SMART" id="SM00421">
    <property type="entry name" value="HTH_LUXR"/>
    <property type="match status" value="1"/>
</dbReference>
<dbReference type="AlphaFoldDB" id="A0A7W0CR75"/>
<evidence type="ECO:0000259" key="1">
    <source>
        <dbReference type="PROSITE" id="PS50043"/>
    </source>
</evidence>
<reference evidence="2 3" key="1">
    <citation type="submission" date="2020-07" db="EMBL/GenBank/DDBJ databases">
        <title>Genomic Encyclopedia of Type Strains, Phase IV (KMG-IV): sequencing the most valuable type-strain genomes for metagenomic binning, comparative biology and taxonomic classification.</title>
        <authorList>
            <person name="Goeker M."/>
        </authorList>
    </citation>
    <scope>NUCLEOTIDE SEQUENCE [LARGE SCALE GENOMIC DNA]</scope>
    <source>
        <strain evidence="2 3">DSM 45533</strain>
    </source>
</reference>
<keyword evidence="3" id="KW-1185">Reference proteome</keyword>
<evidence type="ECO:0000313" key="3">
    <source>
        <dbReference type="Proteomes" id="UP000530928"/>
    </source>
</evidence>
<dbReference type="InterPro" id="IPR036388">
    <property type="entry name" value="WH-like_DNA-bd_sf"/>
</dbReference>
<organism evidence="2 3">
    <name type="scientific">Nonomuraea soli</name>
    <dbReference type="NCBI Taxonomy" id="1032476"/>
    <lineage>
        <taxon>Bacteria</taxon>
        <taxon>Bacillati</taxon>
        <taxon>Actinomycetota</taxon>
        <taxon>Actinomycetes</taxon>
        <taxon>Streptosporangiales</taxon>
        <taxon>Streptosporangiaceae</taxon>
        <taxon>Nonomuraea</taxon>
    </lineage>
</organism>
<dbReference type="Pfam" id="PF25872">
    <property type="entry name" value="HTH_77"/>
    <property type="match status" value="1"/>
</dbReference>
<dbReference type="SUPFAM" id="SSF46894">
    <property type="entry name" value="C-terminal effector domain of the bipartite response regulators"/>
    <property type="match status" value="1"/>
</dbReference>
<dbReference type="InterPro" id="IPR027417">
    <property type="entry name" value="P-loop_NTPase"/>
</dbReference>
<dbReference type="PROSITE" id="PS50043">
    <property type="entry name" value="HTH_LUXR_2"/>
    <property type="match status" value="1"/>
</dbReference>
<dbReference type="InterPro" id="IPR016032">
    <property type="entry name" value="Sig_transdc_resp-reg_C-effctor"/>
</dbReference>
<dbReference type="Gene3D" id="3.40.50.300">
    <property type="entry name" value="P-loop containing nucleotide triphosphate hydrolases"/>
    <property type="match status" value="1"/>
</dbReference>
<keyword evidence="2" id="KW-0238">DNA-binding</keyword>